<dbReference type="GO" id="GO:0009376">
    <property type="term" value="C:HslUV protease complex"/>
    <property type="evidence" value="ECO:0007669"/>
    <property type="project" value="TreeGrafter"/>
</dbReference>
<evidence type="ECO:0000256" key="6">
    <source>
        <dbReference type="HAMAP-Rule" id="MF_00175"/>
    </source>
</evidence>
<dbReference type="InterPro" id="IPR003593">
    <property type="entry name" value="AAA+_ATPase"/>
</dbReference>
<feature type="binding site" evidence="6 7">
    <location>
        <position position="13"/>
    </location>
    <ligand>
        <name>Zn(2+)</name>
        <dbReference type="ChEBI" id="CHEBI:29105"/>
    </ligand>
</feature>
<name>A0A0D0S0V5_9BACL</name>
<keyword evidence="4 6" id="KW-0067">ATP-binding</keyword>
<dbReference type="InterPro" id="IPR003959">
    <property type="entry name" value="ATPase_AAA_core"/>
</dbReference>
<dbReference type="GO" id="GO:0008233">
    <property type="term" value="F:peptidase activity"/>
    <property type="evidence" value="ECO:0007669"/>
    <property type="project" value="UniProtKB-KW"/>
</dbReference>
<evidence type="ECO:0000313" key="10">
    <source>
        <dbReference type="Proteomes" id="UP000032102"/>
    </source>
</evidence>
<evidence type="ECO:0000313" key="9">
    <source>
        <dbReference type="EMBL" id="KIQ94566.1"/>
    </source>
</evidence>
<keyword evidence="9" id="KW-0378">Hydrolase</keyword>
<dbReference type="FunFam" id="3.40.50.300:FF:000005">
    <property type="entry name" value="ATP-dependent Clp protease ATP-binding subunit ClpX"/>
    <property type="match status" value="1"/>
</dbReference>
<dbReference type="SMART" id="SM00382">
    <property type="entry name" value="AAA"/>
    <property type="match status" value="1"/>
</dbReference>
<sequence length="440" mass="49029">MFKFNDEKGQLKCSFCGKTQEQVRKLVAGPGVYICDECIELCTEIVQEELGSEEEVEFKDVPKPKEIREILDEYVIGQDEAKKALSVAVYNHYKRINSNSKIDDVELAKSNILMIGPTGSGKTLLAQTLARILNVPFAIADATSLTEAGYVGEDVENILLKLIQAADYDIERAEKGIIYIDEIDKIARKSENPSITRDVSGEGVQQALLKILEGTIASVPPQGGRKHPHQEFIQIDTTNILFICGGAFDGLEPIIKRRLGKKVIGFSSDVQAEVEEKDLLSKVLPEDLLKFGLIPEFVGRLPVITSLQPLDEDALVDILVKPKNALVKQYEKMLELDDVELEFEEEALREIAKRAIERKTGARGLRSIIEGIMLDVMFELPSREDVKKCVITAETVRGERAPLLILHDGTIVEYERKTSSQSRLCGEHFFGSLRVLSITS</sequence>
<dbReference type="GO" id="GO:0016887">
    <property type="term" value="F:ATP hydrolysis activity"/>
    <property type="evidence" value="ECO:0007669"/>
    <property type="project" value="InterPro"/>
</dbReference>
<feature type="binding site" evidence="6 7">
    <location>
        <position position="16"/>
    </location>
    <ligand>
        <name>Zn(2+)</name>
        <dbReference type="ChEBI" id="CHEBI:29105"/>
    </ligand>
</feature>
<dbReference type="InterPro" id="IPR038366">
    <property type="entry name" value="Znf_CppX_C4_sf"/>
</dbReference>
<dbReference type="InterPro" id="IPR059188">
    <property type="entry name" value="Znf_CLPX-like"/>
</dbReference>
<evidence type="ECO:0000256" key="1">
    <source>
        <dbReference type="ARBA" id="ARBA00022723"/>
    </source>
</evidence>
<dbReference type="InterPro" id="IPR050052">
    <property type="entry name" value="ATP-dep_Clp_protease_ClpX"/>
</dbReference>
<protein>
    <recommendedName>
        <fullName evidence="6">ATP-dependent Clp protease ATP-binding subunit ClpX</fullName>
    </recommendedName>
</protein>
<organism evidence="9 10">
    <name type="scientific">Anoxybacillus thermarum</name>
    <dbReference type="NCBI Taxonomy" id="404937"/>
    <lineage>
        <taxon>Bacteria</taxon>
        <taxon>Bacillati</taxon>
        <taxon>Bacillota</taxon>
        <taxon>Bacilli</taxon>
        <taxon>Bacillales</taxon>
        <taxon>Anoxybacillaceae</taxon>
        <taxon>Anoxybacillus</taxon>
    </lineage>
</organism>
<dbReference type="Gene3D" id="1.10.8.60">
    <property type="match status" value="1"/>
</dbReference>
<dbReference type="GO" id="GO:0140662">
    <property type="term" value="F:ATP-dependent protein folding chaperone"/>
    <property type="evidence" value="ECO:0007669"/>
    <property type="project" value="InterPro"/>
</dbReference>
<comment type="subunit">
    <text evidence="6">Component of the ClpX-ClpP complex. Forms a hexameric ring that, in the presence of ATP, binds to fourteen ClpP subunits assembled into a disk-like structure with a central cavity, resembling the structure of eukaryotic proteasomes.</text>
</comment>
<evidence type="ECO:0000256" key="5">
    <source>
        <dbReference type="ARBA" id="ARBA00023186"/>
    </source>
</evidence>
<dbReference type="InterPro" id="IPR019489">
    <property type="entry name" value="Clp_ATPase_C"/>
</dbReference>
<dbReference type="PROSITE" id="PS51902">
    <property type="entry name" value="CLPX_ZB"/>
    <property type="match status" value="1"/>
</dbReference>
<dbReference type="PANTHER" id="PTHR48102">
    <property type="entry name" value="ATP-DEPENDENT CLP PROTEASE ATP-BINDING SUBUNIT CLPX-LIKE, MITOCHONDRIAL-RELATED"/>
    <property type="match status" value="1"/>
</dbReference>
<feature type="domain" description="ClpX-type ZB" evidence="8">
    <location>
        <begin position="1"/>
        <end position="54"/>
    </location>
</feature>
<comment type="similarity">
    <text evidence="6 7">Belongs to the ClpX chaperone family.</text>
</comment>
<dbReference type="GO" id="GO:0005524">
    <property type="term" value="F:ATP binding"/>
    <property type="evidence" value="ECO:0007669"/>
    <property type="project" value="UniProtKB-UniRule"/>
</dbReference>
<dbReference type="PANTHER" id="PTHR48102:SF7">
    <property type="entry name" value="ATP-DEPENDENT CLP PROTEASE ATP-BINDING SUBUNIT CLPX-LIKE, MITOCHONDRIAL"/>
    <property type="match status" value="1"/>
</dbReference>
<dbReference type="GO" id="GO:0051603">
    <property type="term" value="P:proteolysis involved in protein catabolic process"/>
    <property type="evidence" value="ECO:0007669"/>
    <property type="project" value="TreeGrafter"/>
</dbReference>
<evidence type="ECO:0000256" key="4">
    <source>
        <dbReference type="ARBA" id="ARBA00022840"/>
    </source>
</evidence>
<dbReference type="Pfam" id="PF10431">
    <property type="entry name" value="ClpB_D2-small"/>
    <property type="match status" value="1"/>
</dbReference>
<gene>
    <name evidence="6" type="primary">clpX</name>
    <name evidence="9" type="ORF">LH47_01373</name>
</gene>
<comment type="function">
    <text evidence="6">ATP-dependent specificity component of the Clp protease. It directs the protease to specific substrates. Can perform chaperone functions in the absence of ClpP.</text>
</comment>
<dbReference type="SUPFAM" id="SSF52540">
    <property type="entry name" value="P-loop containing nucleoside triphosphate hydrolases"/>
    <property type="match status" value="1"/>
</dbReference>
<dbReference type="SUPFAM" id="SSF57716">
    <property type="entry name" value="Glucocorticoid receptor-like (DNA-binding domain)"/>
    <property type="match status" value="1"/>
</dbReference>
<dbReference type="Pfam" id="PF07724">
    <property type="entry name" value="AAA_2"/>
    <property type="match status" value="1"/>
</dbReference>
<dbReference type="GO" id="GO:0046983">
    <property type="term" value="F:protein dimerization activity"/>
    <property type="evidence" value="ECO:0007669"/>
    <property type="project" value="UniProtKB-UniRule"/>
</dbReference>
<evidence type="ECO:0000259" key="8">
    <source>
        <dbReference type="PROSITE" id="PS51902"/>
    </source>
</evidence>
<proteinExistence type="inferred from homology"/>
<evidence type="ECO:0000256" key="7">
    <source>
        <dbReference type="PROSITE-ProRule" id="PRU01250"/>
    </source>
</evidence>
<dbReference type="EMBL" id="JXTH01000021">
    <property type="protein sequence ID" value="KIQ94566.1"/>
    <property type="molecule type" value="Genomic_DNA"/>
</dbReference>
<dbReference type="AlphaFoldDB" id="A0A0D0S0V5"/>
<dbReference type="SMART" id="SM01086">
    <property type="entry name" value="ClpB_D2-small"/>
    <property type="match status" value="1"/>
</dbReference>
<dbReference type="GO" id="GO:0008270">
    <property type="term" value="F:zinc ion binding"/>
    <property type="evidence" value="ECO:0007669"/>
    <property type="project" value="UniProtKB-UniRule"/>
</dbReference>
<accession>A0A0D0S0V5</accession>
<feature type="binding site" evidence="6 7">
    <location>
        <position position="35"/>
    </location>
    <ligand>
        <name>Zn(2+)</name>
        <dbReference type="ChEBI" id="CHEBI:29105"/>
    </ligand>
</feature>
<keyword evidence="9" id="KW-0645">Protease</keyword>
<dbReference type="PATRIC" id="fig|404937.3.peg.1442"/>
<dbReference type="InterPro" id="IPR046425">
    <property type="entry name" value="ClpX_bact"/>
</dbReference>
<dbReference type="HAMAP" id="MF_00175">
    <property type="entry name" value="ClpX"/>
    <property type="match status" value="1"/>
</dbReference>
<keyword evidence="3 6" id="KW-0862">Zinc</keyword>
<keyword evidence="1 6" id="KW-0479">Metal-binding</keyword>
<dbReference type="InterPro" id="IPR010603">
    <property type="entry name" value="Znf_CppX_C4"/>
</dbReference>
<dbReference type="Gene3D" id="3.40.50.300">
    <property type="entry name" value="P-loop containing nucleotide triphosphate hydrolases"/>
    <property type="match status" value="1"/>
</dbReference>
<dbReference type="Gene3D" id="6.20.220.10">
    <property type="entry name" value="ClpX chaperone, C4-type zinc finger domain"/>
    <property type="match status" value="1"/>
</dbReference>
<dbReference type="NCBIfam" id="NF003745">
    <property type="entry name" value="PRK05342.1"/>
    <property type="match status" value="1"/>
</dbReference>
<keyword evidence="10" id="KW-1185">Reference proteome</keyword>
<keyword evidence="5 6" id="KW-0143">Chaperone</keyword>
<dbReference type="InterPro" id="IPR027417">
    <property type="entry name" value="P-loop_NTPase"/>
</dbReference>
<dbReference type="InterPro" id="IPR004487">
    <property type="entry name" value="Clp_protease_ATP-bd_su_ClpX"/>
</dbReference>
<evidence type="ECO:0000256" key="2">
    <source>
        <dbReference type="ARBA" id="ARBA00022741"/>
    </source>
</evidence>
<dbReference type="SMART" id="SM00994">
    <property type="entry name" value="zf-C4_ClpX"/>
    <property type="match status" value="1"/>
</dbReference>
<dbReference type="GO" id="GO:0051082">
    <property type="term" value="F:unfolded protein binding"/>
    <property type="evidence" value="ECO:0007669"/>
    <property type="project" value="UniProtKB-UniRule"/>
</dbReference>
<feature type="binding site" evidence="6">
    <location>
        <begin position="117"/>
        <end position="124"/>
    </location>
    <ligand>
        <name>ATP</name>
        <dbReference type="ChEBI" id="CHEBI:30616"/>
    </ligand>
</feature>
<feature type="binding site" evidence="6 7">
    <location>
        <position position="38"/>
    </location>
    <ligand>
        <name>Zn(2+)</name>
        <dbReference type="ChEBI" id="CHEBI:29105"/>
    </ligand>
</feature>
<dbReference type="FunFam" id="1.10.8.60:FF:000002">
    <property type="entry name" value="ATP-dependent Clp protease ATP-binding subunit ClpX"/>
    <property type="match status" value="1"/>
</dbReference>
<evidence type="ECO:0000256" key="3">
    <source>
        <dbReference type="ARBA" id="ARBA00022833"/>
    </source>
</evidence>
<dbReference type="CDD" id="cd19497">
    <property type="entry name" value="RecA-like_ClpX"/>
    <property type="match status" value="1"/>
</dbReference>
<comment type="caution">
    <text evidence="9">The sequence shown here is derived from an EMBL/GenBank/DDBJ whole genome shotgun (WGS) entry which is preliminary data.</text>
</comment>
<dbReference type="GO" id="GO:0051301">
    <property type="term" value="P:cell division"/>
    <property type="evidence" value="ECO:0007669"/>
    <property type="project" value="TreeGrafter"/>
</dbReference>
<keyword evidence="2 6" id="KW-0547">Nucleotide-binding</keyword>
<reference evidence="9 10" key="1">
    <citation type="submission" date="2015-01" db="EMBL/GenBank/DDBJ databases">
        <title>Draft genome of Anoxybacillus thermarum strain AF/04.</title>
        <authorList>
            <person name="Poli A."/>
            <person name="Nicolaus B."/>
            <person name="Chan K.-G."/>
            <person name="Kahar U.M."/>
            <person name="Yaakob A.S."/>
            <person name="Chan C.S."/>
            <person name="Goh K.M."/>
        </authorList>
    </citation>
    <scope>NUCLEOTIDE SEQUENCE [LARGE SCALE GENOMIC DNA]</scope>
    <source>
        <strain evidence="9 10">AF/04</strain>
    </source>
</reference>
<dbReference type="Pfam" id="PF06689">
    <property type="entry name" value="zf-C4_ClpX"/>
    <property type="match status" value="1"/>
</dbReference>
<dbReference type="Proteomes" id="UP000032102">
    <property type="component" value="Unassembled WGS sequence"/>
</dbReference>
<dbReference type="RefSeq" id="WP_235341074.1">
    <property type="nucleotide sequence ID" value="NZ_JXTH01000021.1"/>
</dbReference>
<dbReference type="NCBIfam" id="TIGR00382">
    <property type="entry name" value="clpX"/>
    <property type="match status" value="1"/>
</dbReference>